<accession>A0A3S8V064</accession>
<feature type="transmembrane region" description="Helical" evidence="1">
    <location>
        <begin position="37"/>
        <end position="56"/>
    </location>
</feature>
<proteinExistence type="predicted"/>
<feature type="transmembrane region" description="Helical" evidence="1">
    <location>
        <begin position="62"/>
        <end position="82"/>
    </location>
</feature>
<keyword evidence="1" id="KW-0812">Transmembrane</keyword>
<reference evidence="2" key="1">
    <citation type="journal article" date="2018" name="Mol. Phylogenet. Evol.">
        <title>Mitochondrial phylogenomics of the Hymenoptera.</title>
        <authorList>
            <person name="Tang P."/>
            <person name="Zhu J.C."/>
            <person name="Zheng B.Y."/>
            <person name="Wei S.J."/>
            <person name="Sharkey M."/>
            <person name="Chen X.X."/>
            <person name="Vogler A.P."/>
        </authorList>
    </citation>
    <scope>NUCLEOTIDE SEQUENCE</scope>
</reference>
<protein>
    <submittedName>
        <fullName evidence="2">NADH dehydrogenase subunit 6</fullName>
    </submittedName>
</protein>
<feature type="transmembrane region" description="Helical" evidence="1">
    <location>
        <begin position="159"/>
        <end position="181"/>
    </location>
</feature>
<dbReference type="EMBL" id="MG923482">
    <property type="protein sequence ID" value="AZL93075.1"/>
    <property type="molecule type" value="Genomic_DNA"/>
</dbReference>
<feature type="transmembrane region" description="Helical" evidence="1">
    <location>
        <begin position="103"/>
        <end position="128"/>
    </location>
</feature>
<geneLocation type="mitochondrion" evidence="2"/>
<gene>
    <name evidence="2" type="primary">nad6</name>
</gene>
<evidence type="ECO:0000313" key="2">
    <source>
        <dbReference type="EMBL" id="AZL93075.1"/>
    </source>
</evidence>
<dbReference type="AlphaFoldDB" id="A0A3S8V064"/>
<sequence length="190" mass="22785">MKMNLLLSISSMYLYMILFMSIMILTIPSKLKNIHPLMIGMIMFIYSILVSMNLNLFNKTSIYSLIMFLIIIGGFMILFLYFNSFAINNKMNFSNKLIKLMMYKIMMTIMMIYLLMKKMNLFNLMLFLNKMLMEMMNLNMHYNLPKLNIYLIYTKFNNLTLFCMIYLLYTLIIVIKIIIFIKPKAIRQMN</sequence>
<organism evidence="2">
    <name type="scientific">Alloxysta sp. ZJUH_2016001</name>
    <dbReference type="NCBI Taxonomy" id="2491149"/>
    <lineage>
        <taxon>Eukaryota</taxon>
        <taxon>Metazoa</taxon>
        <taxon>Ecdysozoa</taxon>
        <taxon>Arthropoda</taxon>
        <taxon>Hexapoda</taxon>
        <taxon>Insecta</taxon>
        <taxon>Pterygota</taxon>
        <taxon>Neoptera</taxon>
        <taxon>Endopterygota</taxon>
        <taxon>Hymenoptera</taxon>
        <taxon>Apocrita</taxon>
        <taxon>Proctotrupomorpha</taxon>
        <taxon>Cynipoidea</taxon>
        <taxon>Figitidae</taxon>
        <taxon>Charipinae</taxon>
        <taxon>Alloxysta</taxon>
    </lineage>
</organism>
<evidence type="ECO:0000256" key="1">
    <source>
        <dbReference type="SAM" id="Phobius"/>
    </source>
</evidence>
<keyword evidence="1" id="KW-0472">Membrane</keyword>
<keyword evidence="2" id="KW-0496">Mitochondrion</keyword>
<feature type="transmembrane region" description="Helical" evidence="1">
    <location>
        <begin position="6"/>
        <end position="25"/>
    </location>
</feature>
<name>A0A3S8V064_9HYME</name>
<keyword evidence="1" id="KW-1133">Transmembrane helix</keyword>